<organism evidence="4 5">
    <name type="scientific">Schistosoma rodhaini</name>
    <dbReference type="NCBI Taxonomy" id="6188"/>
    <lineage>
        <taxon>Eukaryota</taxon>
        <taxon>Metazoa</taxon>
        <taxon>Spiralia</taxon>
        <taxon>Lophotrochozoa</taxon>
        <taxon>Platyhelminthes</taxon>
        <taxon>Trematoda</taxon>
        <taxon>Digenea</taxon>
        <taxon>Strigeidida</taxon>
        <taxon>Schistosomatoidea</taxon>
        <taxon>Schistosomatidae</taxon>
        <taxon>Schistosoma</taxon>
    </lineage>
</organism>
<dbReference type="InterPro" id="IPR016024">
    <property type="entry name" value="ARM-type_fold"/>
</dbReference>
<evidence type="ECO:0000313" key="4">
    <source>
        <dbReference type="Proteomes" id="UP000050792"/>
    </source>
</evidence>
<dbReference type="InterPro" id="IPR052623">
    <property type="entry name" value="DAAF5"/>
</dbReference>
<evidence type="ECO:0000313" key="5">
    <source>
        <dbReference type="WBParaSite" id="SRDH1_84370.8"/>
    </source>
</evidence>
<feature type="compositionally biased region" description="Low complexity" evidence="1">
    <location>
        <begin position="539"/>
        <end position="552"/>
    </location>
</feature>
<dbReference type="SUPFAM" id="SSF48371">
    <property type="entry name" value="ARM repeat"/>
    <property type="match status" value="2"/>
</dbReference>
<reference evidence="5" key="2">
    <citation type="submission" date="2023-11" db="UniProtKB">
        <authorList>
            <consortium name="WormBaseParasite"/>
        </authorList>
    </citation>
    <scope>IDENTIFICATION</scope>
</reference>
<dbReference type="AlphaFoldDB" id="A0AA85G956"/>
<dbReference type="InterPro" id="IPR056497">
    <property type="entry name" value="HEAT_DAAF5"/>
</dbReference>
<sequence length="1236" mass="138522">MGDNLCNIARYITLLTDEDRFVRKKALKSVEDYLSTNSDKESTIFSTVAENLAKTLNDPVEVNRELAVKVLKLFIDVTNDVTPVLPLLVPVLVMRLGQKEIIEHSEEIRYSTLNLLYILVNRTDEISPFLDDYISVIQKTLVDPYHEVKKLSCRIAVVLSERKCHRFYQISESILLPMLSNLTHQHSKVRLEIVVALEKVLLHSQGKLVENVIAPLTQRLFDSSSAVRRAVIELVGSWLLDLPDRYSYQTKLLPLLLSGFIDESDEIRMVATKLWHHIGKLGKLIKLCKLSGLKFEKENEEQLKDKLDFDHGPPFHYPCGCKRPILGCRELVYRSASKLFPGLCKDLSDWQEATRLKAASLIPILILHLEESATQHTQHLLTGIANGLADALSRISPIGNMSLINMMPVVSFRKKTSYSSSITTTDEVDIISLVVTHATSQVFSLSEVNEAIKVINQLFIAAQILGCMISTKFWWHLLEPCLDRCTESAAPSSLAGHLLLLSGLLHGSPLNQLIITDEMKGSKRDSSLNRFSTNATDTFTNTTSTANTSDNNHSIHDDKIDENNDCQMKSGHVKETYTPINNSTLHKIIAYLSQNELISVISMNAKAGLLECVQVCIKHLEEAIVLLKQEPEQQVDTLETLQLNDDSHKNIIQATYNAAKLVIQDDQIRSCLFEILLGTGAIWPENDLVSSDFGRTVLSSCDKLMQRLAVCHRDCINLSRQYRLSKEKDFEVNSVPASDMDQLFFNCMPKLIFRLNEDLKKSISWNPRSIGLAILSRCLQIATGPALLFTFNDHDNSSQTKKECLTAVLDLLERGCRLNRTPGGCGGGVDNGSNNNSQFDKSPGGTDPLTLASEAELRLRGLMLLTKLTDNSQIRKVLSSPKYLNYCFPKLILPVCVWRAGRTSEAMRKAAITSYFALLASAVSMHHLSEIVLNLRTNSEINIDNWLLTNNIESMHEIMQELTNKKEVCDNNNDNNGIQSFPKYSNLPSLSGSLLSLMLARLGSLLDDDLEGTRRLACLCLTVFFNGLLIPSPSISPTSSSPMELSNSNQNHYEGNRVIDFLNSPTWIQPLTTTITNTASSTINSNHESTKEYNVLLPYCPLANSFGDQVYRFCGNFIKRLNDSKDQIRLLICETINSWIRLLIPMLTSSSSSTTIKTSQQLNPVYTAVIEDFLNNLIIHLDDPNSKIRASVSRVLLRINQFASDLVIKVLNKAKLCHRSSQLCDKLLEFCHSHSQ</sequence>
<reference evidence="4" key="1">
    <citation type="submission" date="2022-06" db="EMBL/GenBank/DDBJ databases">
        <authorList>
            <person name="Berger JAMES D."/>
            <person name="Berger JAMES D."/>
        </authorList>
    </citation>
    <scope>NUCLEOTIDE SEQUENCE [LARGE SCALE GENOMIC DNA]</scope>
</reference>
<evidence type="ECO:0000256" key="1">
    <source>
        <dbReference type="SAM" id="MobiDB-lite"/>
    </source>
</evidence>
<dbReference type="Pfam" id="PF25757">
    <property type="entry name" value="TPR_DNAAF5"/>
    <property type="match status" value="1"/>
</dbReference>
<proteinExistence type="predicted"/>
<evidence type="ECO:0000259" key="2">
    <source>
        <dbReference type="Pfam" id="PF24573"/>
    </source>
</evidence>
<dbReference type="GO" id="GO:0003341">
    <property type="term" value="P:cilium movement"/>
    <property type="evidence" value="ECO:0007669"/>
    <property type="project" value="TreeGrafter"/>
</dbReference>
<dbReference type="GO" id="GO:0036159">
    <property type="term" value="P:inner dynein arm assembly"/>
    <property type="evidence" value="ECO:0007669"/>
    <property type="project" value="TreeGrafter"/>
</dbReference>
<name>A0AA85G956_9TREM</name>
<dbReference type="WBParaSite" id="SRDH1_84370.8">
    <property type="protein sequence ID" value="SRDH1_84370.8"/>
    <property type="gene ID" value="SRDH1_84370"/>
</dbReference>
<dbReference type="GO" id="GO:0045505">
    <property type="term" value="F:dynein intermediate chain binding"/>
    <property type="evidence" value="ECO:0007669"/>
    <property type="project" value="TreeGrafter"/>
</dbReference>
<evidence type="ECO:0000259" key="3">
    <source>
        <dbReference type="Pfam" id="PF25757"/>
    </source>
</evidence>
<dbReference type="GO" id="GO:0005737">
    <property type="term" value="C:cytoplasm"/>
    <property type="evidence" value="ECO:0007669"/>
    <property type="project" value="TreeGrafter"/>
</dbReference>
<keyword evidence="4" id="KW-1185">Reference proteome</keyword>
<feature type="domain" description="Dynein axonemal assembly factor 5 TPR repeats" evidence="3">
    <location>
        <begin position="15"/>
        <end position="306"/>
    </location>
</feature>
<dbReference type="PANTHER" id="PTHR16216">
    <property type="entry name" value="DYNEIN ASSEMBLY FACTOR 5, AXONEMAL"/>
    <property type="match status" value="1"/>
</dbReference>
<feature type="compositionally biased region" description="Basic and acidic residues" evidence="1">
    <location>
        <begin position="553"/>
        <end position="562"/>
    </location>
</feature>
<feature type="domain" description="Dynein axonemal assembly factor 5 HEAT-repeat" evidence="2">
    <location>
        <begin position="316"/>
        <end position="392"/>
    </location>
</feature>
<dbReference type="Gene3D" id="1.25.10.10">
    <property type="entry name" value="Leucine-rich Repeat Variant"/>
    <property type="match status" value="1"/>
</dbReference>
<dbReference type="Proteomes" id="UP000050792">
    <property type="component" value="Unassembled WGS sequence"/>
</dbReference>
<dbReference type="InterPro" id="IPR057978">
    <property type="entry name" value="TPR_DAAF5"/>
</dbReference>
<protein>
    <submittedName>
        <fullName evidence="5">HEAT repeat-containing protein 2</fullName>
    </submittedName>
</protein>
<feature type="region of interest" description="Disordered" evidence="1">
    <location>
        <begin position="539"/>
        <end position="563"/>
    </location>
</feature>
<dbReference type="GO" id="GO:0036158">
    <property type="term" value="P:outer dynein arm assembly"/>
    <property type="evidence" value="ECO:0007669"/>
    <property type="project" value="TreeGrafter"/>
</dbReference>
<dbReference type="InterPro" id="IPR011989">
    <property type="entry name" value="ARM-like"/>
</dbReference>
<accession>A0AA85G956</accession>
<dbReference type="Pfam" id="PF24573">
    <property type="entry name" value="HEAT_DAAF5"/>
    <property type="match status" value="1"/>
</dbReference>
<dbReference type="PANTHER" id="PTHR16216:SF2">
    <property type="entry name" value="DYNEIN AXONEMAL ASSEMBLY FACTOR 5"/>
    <property type="match status" value="1"/>
</dbReference>